<keyword evidence="3" id="KW-0547">Nucleotide-binding</keyword>
<keyword evidence="3" id="KW-0067">ATP-binding</keyword>
<name>A0A0G1TP67_9BACT</name>
<dbReference type="Proteomes" id="UP000034607">
    <property type="component" value="Unassembled WGS sequence"/>
</dbReference>
<accession>A0A0G1TP67</accession>
<evidence type="ECO:0000256" key="2">
    <source>
        <dbReference type="ARBA" id="ARBA00022598"/>
    </source>
</evidence>
<gene>
    <name evidence="5" type="ORF">UX78_C0014G0011</name>
</gene>
<dbReference type="InterPro" id="IPR011761">
    <property type="entry name" value="ATP-grasp"/>
</dbReference>
<sequence>MTPLAFNYPVSVAILYYGGQAGDMQDTLEAVEGITQALESRGHMVRIHEVNIQNWRRAVRTPGEVVFNLVEDEEWVLYQKVGQRLEELGRAQLGHDLKSFKYATKKARVKRRMVNLGIPTPAFRVFNRRTRIASVRKLEYPLMVKLSDQHAGIGISQESVVVDQKELEGRVKYLFRHFQGEVIAEEFIDGREIHVTVLGNRRHAVALPYCEIEFKGEFADNWDVYTYQAKWEESSWEYWGARVYAVPKMSKKLDRSLERIALATFKGFGCRDIARLDIRIDKKDRPYVVDVNMNPSLNRYDDQDATIKSVEELGWTYEQFLETLVAITYKRVYGRLPDRVRERHFLLEAPGI</sequence>
<dbReference type="Gene3D" id="3.30.1490.20">
    <property type="entry name" value="ATP-grasp fold, A domain"/>
    <property type="match status" value="1"/>
</dbReference>
<dbReference type="Pfam" id="PF07478">
    <property type="entry name" value="Dala_Dala_lig_C"/>
    <property type="match status" value="1"/>
</dbReference>
<evidence type="ECO:0000256" key="1">
    <source>
        <dbReference type="ARBA" id="ARBA00010871"/>
    </source>
</evidence>
<dbReference type="AlphaFoldDB" id="A0A0G1TP67"/>
<protein>
    <submittedName>
        <fullName evidence="5">D-alanine-D-alanine ligase</fullName>
    </submittedName>
</protein>
<evidence type="ECO:0000259" key="4">
    <source>
        <dbReference type="PROSITE" id="PS50975"/>
    </source>
</evidence>
<dbReference type="GO" id="GO:0005524">
    <property type="term" value="F:ATP binding"/>
    <property type="evidence" value="ECO:0007669"/>
    <property type="project" value="UniProtKB-UniRule"/>
</dbReference>
<dbReference type="PANTHER" id="PTHR23132:SF23">
    <property type="entry name" value="D-ALANINE--D-ALANINE LIGASE B"/>
    <property type="match status" value="1"/>
</dbReference>
<evidence type="ECO:0000313" key="6">
    <source>
        <dbReference type="Proteomes" id="UP000034607"/>
    </source>
</evidence>
<dbReference type="PANTHER" id="PTHR23132">
    <property type="entry name" value="D-ALANINE--D-ALANINE LIGASE"/>
    <property type="match status" value="1"/>
</dbReference>
<organism evidence="5 6">
    <name type="scientific">Candidatus Amesbacteria bacterium GW2011_GWA2_47_11</name>
    <dbReference type="NCBI Taxonomy" id="1618357"/>
    <lineage>
        <taxon>Bacteria</taxon>
        <taxon>Candidatus Amesiibacteriota</taxon>
    </lineage>
</organism>
<keyword evidence="2 5" id="KW-0436">Ligase</keyword>
<dbReference type="GO" id="GO:0046872">
    <property type="term" value="F:metal ion binding"/>
    <property type="evidence" value="ECO:0007669"/>
    <property type="project" value="InterPro"/>
</dbReference>
<comment type="caution">
    <text evidence="5">The sequence shown here is derived from an EMBL/GenBank/DDBJ whole genome shotgun (WGS) entry which is preliminary data.</text>
</comment>
<dbReference type="EMBL" id="LCNM01000014">
    <property type="protein sequence ID" value="KKU55958.1"/>
    <property type="molecule type" value="Genomic_DNA"/>
</dbReference>
<dbReference type="Gene3D" id="3.30.470.20">
    <property type="entry name" value="ATP-grasp fold, B domain"/>
    <property type="match status" value="1"/>
</dbReference>
<dbReference type="InterPro" id="IPR013815">
    <property type="entry name" value="ATP_grasp_subdomain_1"/>
</dbReference>
<feature type="domain" description="ATP-grasp" evidence="4">
    <location>
        <begin position="110"/>
        <end position="326"/>
    </location>
</feature>
<proteinExistence type="inferred from homology"/>
<evidence type="ECO:0000313" key="5">
    <source>
        <dbReference type="EMBL" id="KKU55958.1"/>
    </source>
</evidence>
<evidence type="ECO:0000256" key="3">
    <source>
        <dbReference type="PROSITE-ProRule" id="PRU00409"/>
    </source>
</evidence>
<dbReference type="GO" id="GO:0008716">
    <property type="term" value="F:D-alanine-D-alanine ligase activity"/>
    <property type="evidence" value="ECO:0007669"/>
    <property type="project" value="InterPro"/>
</dbReference>
<dbReference type="PROSITE" id="PS50975">
    <property type="entry name" value="ATP_GRASP"/>
    <property type="match status" value="1"/>
</dbReference>
<comment type="similarity">
    <text evidence="1">Belongs to the D-alanine--D-alanine ligase family.</text>
</comment>
<reference evidence="5 6" key="1">
    <citation type="journal article" date="2015" name="Nature">
        <title>rRNA introns, odd ribosomes, and small enigmatic genomes across a large radiation of phyla.</title>
        <authorList>
            <person name="Brown C.T."/>
            <person name="Hug L.A."/>
            <person name="Thomas B.C."/>
            <person name="Sharon I."/>
            <person name="Castelle C.J."/>
            <person name="Singh A."/>
            <person name="Wilkins M.J."/>
            <person name="Williams K.H."/>
            <person name="Banfield J.F."/>
        </authorList>
    </citation>
    <scope>NUCLEOTIDE SEQUENCE [LARGE SCALE GENOMIC DNA]</scope>
</reference>
<dbReference type="InterPro" id="IPR011095">
    <property type="entry name" value="Dala_Dala_lig_C"/>
</dbReference>
<dbReference type="SUPFAM" id="SSF56059">
    <property type="entry name" value="Glutathione synthetase ATP-binding domain-like"/>
    <property type="match status" value="1"/>
</dbReference>